<feature type="transmembrane region" description="Helical" evidence="12">
    <location>
        <begin position="97"/>
        <end position="116"/>
    </location>
</feature>
<dbReference type="Proteomes" id="UP001501844">
    <property type="component" value="Unassembled WGS sequence"/>
</dbReference>
<evidence type="ECO:0000256" key="11">
    <source>
        <dbReference type="ARBA" id="ARBA00023444"/>
    </source>
</evidence>
<dbReference type="EMBL" id="BAABGX010000003">
    <property type="protein sequence ID" value="GAA4316137.1"/>
    <property type="molecule type" value="Genomic_DNA"/>
</dbReference>
<feature type="transmembrane region" description="Helical" evidence="12">
    <location>
        <begin position="159"/>
        <end position="182"/>
    </location>
</feature>
<evidence type="ECO:0000256" key="5">
    <source>
        <dbReference type="ARBA" id="ARBA00022989"/>
    </source>
</evidence>
<reference evidence="14" key="1">
    <citation type="journal article" date="2019" name="Int. J. Syst. Evol. Microbiol.">
        <title>The Global Catalogue of Microorganisms (GCM) 10K type strain sequencing project: providing services to taxonomists for standard genome sequencing and annotation.</title>
        <authorList>
            <consortium name="The Broad Institute Genomics Platform"/>
            <consortium name="The Broad Institute Genome Sequencing Center for Infectious Disease"/>
            <person name="Wu L."/>
            <person name="Ma J."/>
        </authorList>
    </citation>
    <scope>NUCLEOTIDE SEQUENCE [LARGE SCALE GENOMIC DNA]</scope>
    <source>
        <strain evidence="14">JCM 17917</strain>
    </source>
</reference>
<keyword evidence="9 12" id="KW-0472">Membrane</keyword>
<keyword evidence="2" id="KW-1003">Cell membrane</keyword>
<name>A0ABP8G3H2_9BACT</name>
<evidence type="ECO:0008006" key="15">
    <source>
        <dbReference type="Google" id="ProtNLM"/>
    </source>
</evidence>
<keyword evidence="5 12" id="KW-1133">Transmembrane helix</keyword>
<keyword evidence="8" id="KW-0350">Heme biosynthesis</keyword>
<dbReference type="PANTHER" id="PTHR35457:SF1">
    <property type="entry name" value="HEME A SYNTHASE"/>
    <property type="match status" value="1"/>
</dbReference>
<feature type="transmembrane region" description="Helical" evidence="12">
    <location>
        <begin position="128"/>
        <end position="147"/>
    </location>
</feature>
<evidence type="ECO:0000256" key="6">
    <source>
        <dbReference type="ARBA" id="ARBA00023002"/>
    </source>
</evidence>
<dbReference type="InterPro" id="IPR003780">
    <property type="entry name" value="COX15/CtaA_fam"/>
</dbReference>
<evidence type="ECO:0000256" key="3">
    <source>
        <dbReference type="ARBA" id="ARBA00022692"/>
    </source>
</evidence>
<evidence type="ECO:0000313" key="13">
    <source>
        <dbReference type="EMBL" id="GAA4316137.1"/>
    </source>
</evidence>
<keyword evidence="14" id="KW-1185">Reference proteome</keyword>
<feature type="transmembrane region" description="Helical" evidence="12">
    <location>
        <begin position="214"/>
        <end position="233"/>
    </location>
</feature>
<proteinExistence type="predicted"/>
<dbReference type="InterPro" id="IPR050450">
    <property type="entry name" value="COX15/CtaA_HemeA_synthase"/>
</dbReference>
<gene>
    <name evidence="13" type="ORF">GCM10023183_37230</name>
</gene>
<evidence type="ECO:0000256" key="2">
    <source>
        <dbReference type="ARBA" id="ARBA00022475"/>
    </source>
</evidence>
<sequence>MWVPPTTLEELPDNYLEVYQAKRIAKNKRIGSMLESLGFTQVAKDIFDHPSQYIETAFNPTKTWIEYINRLVGVTIGILIFLTVVFAWPYKKNDPKIFWAAVASFLLVGFQGWLGSLVVSTNLLPEMVTVHMALSLVLVALLIYSVVRAKREQIYQEPVTPQAWVLPLLWIGLLLTFVQIILGTQVREEVDVIAYNMDGLGREGWIGQLGSSFYVHRSLSILFVLLNIALAYKVKELGNRSLTKLVNWVLITIGLEILVGIVLAYFALPAFAQPLHLVIGTAIFGLQFLLLMQYFYAQKSFKRFTGTVA</sequence>
<keyword evidence="6" id="KW-0560">Oxidoreductase</keyword>
<evidence type="ECO:0000256" key="12">
    <source>
        <dbReference type="SAM" id="Phobius"/>
    </source>
</evidence>
<accession>A0ABP8G3H2</accession>
<evidence type="ECO:0000256" key="1">
    <source>
        <dbReference type="ARBA" id="ARBA00004141"/>
    </source>
</evidence>
<feature type="transmembrane region" description="Helical" evidence="12">
    <location>
        <begin position="67"/>
        <end position="90"/>
    </location>
</feature>
<evidence type="ECO:0000256" key="10">
    <source>
        <dbReference type="ARBA" id="ARBA00023157"/>
    </source>
</evidence>
<keyword evidence="10" id="KW-1015">Disulfide bond</keyword>
<comment type="caution">
    <text evidence="13">The sequence shown here is derived from an EMBL/GenBank/DDBJ whole genome shotgun (WGS) entry which is preliminary data.</text>
</comment>
<evidence type="ECO:0000256" key="8">
    <source>
        <dbReference type="ARBA" id="ARBA00023133"/>
    </source>
</evidence>
<evidence type="ECO:0000313" key="14">
    <source>
        <dbReference type="Proteomes" id="UP001501844"/>
    </source>
</evidence>
<feature type="transmembrane region" description="Helical" evidence="12">
    <location>
        <begin position="274"/>
        <end position="296"/>
    </location>
</feature>
<keyword evidence="4" id="KW-0479">Metal-binding</keyword>
<evidence type="ECO:0000256" key="7">
    <source>
        <dbReference type="ARBA" id="ARBA00023004"/>
    </source>
</evidence>
<organism evidence="13 14">
    <name type="scientific">Nibribacter koreensis</name>
    <dbReference type="NCBI Taxonomy" id="1084519"/>
    <lineage>
        <taxon>Bacteria</taxon>
        <taxon>Pseudomonadati</taxon>
        <taxon>Bacteroidota</taxon>
        <taxon>Cytophagia</taxon>
        <taxon>Cytophagales</taxon>
        <taxon>Hymenobacteraceae</taxon>
        <taxon>Nibribacter</taxon>
    </lineage>
</organism>
<dbReference type="Pfam" id="PF02628">
    <property type="entry name" value="COX15-CtaA"/>
    <property type="match status" value="1"/>
</dbReference>
<evidence type="ECO:0000256" key="9">
    <source>
        <dbReference type="ARBA" id="ARBA00023136"/>
    </source>
</evidence>
<dbReference type="PANTHER" id="PTHR35457">
    <property type="entry name" value="HEME A SYNTHASE"/>
    <property type="match status" value="1"/>
</dbReference>
<feature type="transmembrane region" description="Helical" evidence="12">
    <location>
        <begin position="245"/>
        <end position="268"/>
    </location>
</feature>
<keyword evidence="3 12" id="KW-0812">Transmembrane</keyword>
<evidence type="ECO:0000256" key="4">
    <source>
        <dbReference type="ARBA" id="ARBA00022723"/>
    </source>
</evidence>
<keyword evidence="7" id="KW-0408">Iron</keyword>
<comment type="subcellular location">
    <subcellularLocation>
        <location evidence="1">Membrane</location>
        <topology evidence="1">Multi-pass membrane protein</topology>
    </subcellularLocation>
</comment>
<protein>
    <recommendedName>
        <fullName evidence="15">Cytochrome c oxidase assembly protein subunit 15</fullName>
    </recommendedName>
</protein>
<comment type="pathway">
    <text evidence="11">Porphyrin-containing compound metabolism.</text>
</comment>